<sequence length="189" mass="21647">MKPLIWTAIAVFILLLFILPALYLIHSWAPDKLTHSVDLSGESIGGYTVHDSINDASFRRLYGNPHGKEDNELYDYYHWKKRMETASIPSGHDQGSIVRFIVEGTTGSGGAYLNEFNNQLKTSKGIRLGDTEKTVLSKYGNDYYTYFDDGLDEKLIGYVDHKRGLKLEFALTYDSCRVNRIYFEEEKIE</sequence>
<reference evidence="3" key="1">
    <citation type="journal article" date="2019" name="Int. J. Syst. Evol. Microbiol.">
        <title>The Global Catalogue of Microorganisms (GCM) 10K type strain sequencing project: providing services to taxonomists for standard genome sequencing and annotation.</title>
        <authorList>
            <consortium name="The Broad Institute Genomics Platform"/>
            <consortium name="The Broad Institute Genome Sequencing Center for Infectious Disease"/>
            <person name="Wu L."/>
            <person name="Ma J."/>
        </authorList>
    </citation>
    <scope>NUCLEOTIDE SEQUENCE [LARGE SCALE GENOMIC DNA]</scope>
    <source>
        <strain evidence="3">TISTR 2466</strain>
    </source>
</reference>
<keyword evidence="1" id="KW-0472">Membrane</keyword>
<gene>
    <name evidence="2" type="ORF">ACFSUE_10415</name>
</gene>
<evidence type="ECO:0000313" key="3">
    <source>
        <dbReference type="Proteomes" id="UP001597399"/>
    </source>
</evidence>
<keyword evidence="1" id="KW-0812">Transmembrane</keyword>
<comment type="caution">
    <text evidence="2">The sequence shown here is derived from an EMBL/GenBank/DDBJ whole genome shotgun (WGS) entry which is preliminary data.</text>
</comment>
<proteinExistence type="predicted"/>
<dbReference type="EMBL" id="JBHUMQ010000025">
    <property type="protein sequence ID" value="MFD2694038.1"/>
    <property type="molecule type" value="Genomic_DNA"/>
</dbReference>
<dbReference type="RefSeq" id="WP_253064372.1">
    <property type="nucleotide sequence ID" value="NZ_JAMXWM010000029.1"/>
</dbReference>
<evidence type="ECO:0000256" key="1">
    <source>
        <dbReference type="SAM" id="Phobius"/>
    </source>
</evidence>
<dbReference type="Proteomes" id="UP001597399">
    <property type="component" value="Unassembled WGS sequence"/>
</dbReference>
<accession>A0ABW5S3B6</accession>
<feature type="transmembrane region" description="Helical" evidence="1">
    <location>
        <begin position="6"/>
        <end position="25"/>
    </location>
</feature>
<protein>
    <submittedName>
        <fullName evidence="2">Uncharacterized protein</fullName>
    </submittedName>
</protein>
<keyword evidence="3" id="KW-1185">Reference proteome</keyword>
<keyword evidence="1" id="KW-1133">Transmembrane helix</keyword>
<evidence type="ECO:0000313" key="2">
    <source>
        <dbReference type="EMBL" id="MFD2694038.1"/>
    </source>
</evidence>
<organism evidence="2 3">
    <name type="scientific">Sporolactobacillus shoreicorticis</name>
    <dbReference type="NCBI Taxonomy" id="1923877"/>
    <lineage>
        <taxon>Bacteria</taxon>
        <taxon>Bacillati</taxon>
        <taxon>Bacillota</taxon>
        <taxon>Bacilli</taxon>
        <taxon>Bacillales</taxon>
        <taxon>Sporolactobacillaceae</taxon>
        <taxon>Sporolactobacillus</taxon>
    </lineage>
</organism>
<name>A0ABW5S3B6_9BACL</name>